<dbReference type="InterPro" id="IPR036928">
    <property type="entry name" value="AS_sf"/>
</dbReference>
<dbReference type="NCBIfam" id="NF005300">
    <property type="entry name" value="PRK06828.1"/>
    <property type="match status" value="1"/>
</dbReference>
<keyword evidence="1" id="KW-0732">Signal</keyword>
<protein>
    <submittedName>
        <fullName evidence="3">Amidase</fullName>
        <ecNumber evidence="3">3.5.1.4</ecNumber>
    </submittedName>
</protein>
<reference evidence="3" key="1">
    <citation type="submission" date="2020-12" db="EMBL/GenBank/DDBJ databases">
        <title>Ramlibacter sp. nov., isolated from a freshwater alga, Cryptomonas.</title>
        <authorList>
            <person name="Kim H.M."/>
            <person name="Jeon C.O."/>
        </authorList>
    </citation>
    <scope>NUCLEOTIDE SEQUENCE</scope>
    <source>
        <strain evidence="3">CrO1</strain>
    </source>
</reference>
<organism evidence="3 4">
    <name type="scientific">Ramlibacter algicola</name>
    <dbReference type="NCBI Taxonomy" id="2795217"/>
    <lineage>
        <taxon>Bacteria</taxon>
        <taxon>Pseudomonadati</taxon>
        <taxon>Pseudomonadota</taxon>
        <taxon>Betaproteobacteria</taxon>
        <taxon>Burkholderiales</taxon>
        <taxon>Comamonadaceae</taxon>
        <taxon>Ramlibacter</taxon>
    </lineage>
</organism>
<evidence type="ECO:0000256" key="1">
    <source>
        <dbReference type="SAM" id="SignalP"/>
    </source>
</evidence>
<feature type="chain" id="PRO_5036859306" evidence="1">
    <location>
        <begin position="24"/>
        <end position="526"/>
    </location>
</feature>
<dbReference type="Gene3D" id="3.90.1300.10">
    <property type="entry name" value="Amidase signature (AS) domain"/>
    <property type="match status" value="1"/>
</dbReference>
<gene>
    <name evidence="3" type="ORF">I8E28_06090</name>
</gene>
<sequence length="526" mass="55365">MPPRFLLRLLPVLALLACVPAGAQGREAAAEPTVAELQARMATGQLSAEQLTRDGLARIARHDTGPDGLHAVIEVNPDALAIAQERDRERRAGRVRGPLHGIPVLLKDNIDTGDRMLTSAGSLALIDAPAAQDAFLVRRLREAGAVVLGKTNLSEWANIRSGKSSSGWSARGGQTVNPYGPGRNPCGSSSGTGVAIAAGYAPLGVGTETDGSIVCPSSVSGLVGMKPTVGLVSRSGIIPISVSQDTAGPMTRSVADAAVLLNVLAGPDPRDPATVAARIEPDYRAFLKADGLKGMRIGVARKRVTGYSTHADRLFEQALRDLKRLGAELVDPADFGSIGDYDEEELDVLLYELKDGMAKYLATRTGVPVRTLADVIAFNERNADREMAFFGQELFEKAQAKGALTDKAYLDAASKARRLAREGIDKVLQAQRLDAIVAPTTGPAWLTDHVNGDSYGGSSSTPAAVAGYPSITVPMGDAAGLPVGLSFVGTAWTEGKLLQLAHAYEQGTRHRFAPALPASPRRPLMH</sequence>
<keyword evidence="4" id="KW-1185">Reference proteome</keyword>
<feature type="domain" description="Amidase" evidence="2">
    <location>
        <begin position="68"/>
        <end position="498"/>
    </location>
</feature>
<dbReference type="EC" id="3.5.1.4" evidence="3"/>
<dbReference type="AlphaFoldDB" id="A0A934UQ19"/>
<keyword evidence="3" id="KW-0378">Hydrolase</keyword>
<dbReference type="SUPFAM" id="SSF75304">
    <property type="entry name" value="Amidase signature (AS) enzymes"/>
    <property type="match status" value="1"/>
</dbReference>
<dbReference type="NCBIfam" id="NF006006">
    <property type="entry name" value="PRK08137.1"/>
    <property type="match status" value="1"/>
</dbReference>
<dbReference type="RefSeq" id="WP_200787104.1">
    <property type="nucleotide sequence ID" value="NZ_JAEDAO010000001.1"/>
</dbReference>
<accession>A0A934UQ19</accession>
<comment type="caution">
    <text evidence="3">The sequence shown here is derived from an EMBL/GenBank/DDBJ whole genome shotgun (WGS) entry which is preliminary data.</text>
</comment>
<dbReference type="EMBL" id="JAEDAO010000001">
    <property type="protein sequence ID" value="MBK0392154.1"/>
    <property type="molecule type" value="Genomic_DNA"/>
</dbReference>
<proteinExistence type="predicted"/>
<evidence type="ECO:0000313" key="4">
    <source>
        <dbReference type="Proteomes" id="UP000617041"/>
    </source>
</evidence>
<name>A0A934UQ19_9BURK</name>
<feature type="signal peptide" evidence="1">
    <location>
        <begin position="1"/>
        <end position="23"/>
    </location>
</feature>
<evidence type="ECO:0000313" key="3">
    <source>
        <dbReference type="EMBL" id="MBK0392154.1"/>
    </source>
</evidence>
<dbReference type="GO" id="GO:0004040">
    <property type="term" value="F:amidase activity"/>
    <property type="evidence" value="ECO:0007669"/>
    <property type="project" value="UniProtKB-EC"/>
</dbReference>
<dbReference type="Proteomes" id="UP000617041">
    <property type="component" value="Unassembled WGS sequence"/>
</dbReference>
<evidence type="ECO:0000259" key="2">
    <source>
        <dbReference type="Pfam" id="PF01425"/>
    </source>
</evidence>
<dbReference type="PANTHER" id="PTHR42678">
    <property type="entry name" value="AMIDASE"/>
    <property type="match status" value="1"/>
</dbReference>
<dbReference type="Pfam" id="PF01425">
    <property type="entry name" value="Amidase"/>
    <property type="match status" value="1"/>
</dbReference>
<dbReference type="InterPro" id="IPR023631">
    <property type="entry name" value="Amidase_dom"/>
</dbReference>
<dbReference type="PANTHER" id="PTHR42678:SF34">
    <property type="entry name" value="OS04G0183300 PROTEIN"/>
    <property type="match status" value="1"/>
</dbReference>